<dbReference type="PANTHER" id="PTHR13799">
    <property type="entry name" value="NGG1 INTERACTING FACTOR 3"/>
    <property type="match status" value="1"/>
</dbReference>
<dbReference type="InParanoid" id="A0A0J6WZZ2"/>
<dbReference type="FunCoup" id="A0A0J6WZZ2">
    <property type="interactions" value="191"/>
</dbReference>
<dbReference type="OrthoDB" id="9792792at2"/>
<dbReference type="GO" id="GO:0005737">
    <property type="term" value="C:cytoplasm"/>
    <property type="evidence" value="ECO:0007669"/>
    <property type="project" value="TreeGrafter"/>
</dbReference>
<dbReference type="Gene3D" id="3.40.1390.30">
    <property type="entry name" value="NIF3 (NGG1p interacting factor 3)-like"/>
    <property type="match status" value="1"/>
</dbReference>
<comment type="similarity">
    <text evidence="1 4">Belongs to the GTP cyclohydrolase I type 2/NIF3 family.</text>
</comment>
<dbReference type="Pfam" id="PF01784">
    <property type="entry name" value="DUF34_NIF3"/>
    <property type="match status" value="1"/>
</dbReference>
<dbReference type="SUPFAM" id="SSF102705">
    <property type="entry name" value="NIF3 (NGG1p interacting factor 3)-like"/>
    <property type="match status" value="1"/>
</dbReference>
<dbReference type="RefSeq" id="WP_048513279.1">
    <property type="nucleotide sequence ID" value="NZ_FUXD01000001.1"/>
</dbReference>
<dbReference type="EMBL" id="LEKT01000005">
    <property type="protein sequence ID" value="KMO87462.1"/>
    <property type="molecule type" value="Genomic_DNA"/>
</dbReference>
<dbReference type="GO" id="GO:0046872">
    <property type="term" value="F:metal ion binding"/>
    <property type="evidence" value="ECO:0007669"/>
    <property type="project" value="UniProtKB-UniRule"/>
</dbReference>
<evidence type="ECO:0000313" key="7">
    <source>
        <dbReference type="Proteomes" id="UP000036503"/>
    </source>
</evidence>
<evidence type="ECO:0000256" key="4">
    <source>
        <dbReference type="PIRNR" id="PIRNR037489"/>
    </source>
</evidence>
<dbReference type="AlphaFoldDB" id="A0A0J6WZZ2"/>
<reference evidence="6 7" key="1">
    <citation type="submission" date="2015-06" db="EMBL/GenBank/DDBJ databases">
        <title>Draft genome sequence of beer spoilage bacterium Megasphaera cerevisiae type strain 20462.</title>
        <authorList>
            <person name="Kutumbaka K."/>
            <person name="Pasmowitz J."/>
            <person name="Mategko J."/>
            <person name="Reyes D."/>
            <person name="Friedrich A."/>
            <person name="Han S."/>
            <person name="Martens-Habbena W."/>
            <person name="Neal-McKinney J."/>
            <person name="Janagama H.K."/>
            <person name="Nadala C."/>
            <person name="Samadpour M."/>
        </authorList>
    </citation>
    <scope>NUCLEOTIDE SEQUENCE [LARGE SCALE GENOMIC DNA]</scope>
    <source>
        <strain evidence="6 7">DSM 20462</strain>
    </source>
</reference>
<keyword evidence="7" id="KW-1185">Reference proteome</keyword>
<accession>A0A0J6WZZ2</accession>
<dbReference type="PIRSF" id="PIRSF037489">
    <property type="entry name" value="UCP037489_NIF3_YqfO"/>
    <property type="match status" value="1"/>
</dbReference>
<dbReference type="FunFam" id="3.40.1390.30:FF:000001">
    <property type="entry name" value="GTP cyclohydrolase 1 type 2"/>
    <property type="match status" value="1"/>
</dbReference>
<evidence type="ECO:0000256" key="2">
    <source>
        <dbReference type="ARBA" id="ARBA00022112"/>
    </source>
</evidence>
<dbReference type="InterPro" id="IPR017221">
    <property type="entry name" value="DUF34/NIF3_bac"/>
</dbReference>
<dbReference type="Proteomes" id="UP000036503">
    <property type="component" value="Unassembled WGS sequence"/>
</dbReference>
<dbReference type="Gene3D" id="3.30.70.120">
    <property type="match status" value="1"/>
</dbReference>
<sequence length="374" mass="40995">MAVQLKKIVREIEALAPLTLKEKWDNPGLLIGNPEQTVSKTVITLDVMMDTVDYAVEHQADLIISHHPIIFDGLKSLRTDTYDGQMYQKLLSHHIAVYCSHTPLDSADGGVNDILAGQIGLEDIKGLVPVQEDKLFKIVVYVPRGGYGEAVRKALHKGGAGYIGKYSDCSFTAHGIGRFKAHEGTHPFVGTVGSLEKTAELRVETIVPQSRLSETLGEVLKAHPYEEPAYDVYPLAIRGHVCAMGRIGLWPTPEPAMQVLKKIKEALHLKVLPYAGNMDTLVSKIALLGGGGAGFMQLAKKAGAQLYLTGDVKYHDAQNAVKLGLIIADGSHFGTEFPVVQALKKYFEKRDRACGWGIEWIEDPTSKDMFDHCI</sequence>
<organism evidence="6 7">
    <name type="scientific">Megasphaera cerevisiae DSM 20462</name>
    <dbReference type="NCBI Taxonomy" id="1122219"/>
    <lineage>
        <taxon>Bacteria</taxon>
        <taxon>Bacillati</taxon>
        <taxon>Bacillota</taxon>
        <taxon>Negativicutes</taxon>
        <taxon>Veillonellales</taxon>
        <taxon>Veillonellaceae</taxon>
        <taxon>Megasphaera</taxon>
    </lineage>
</organism>
<gene>
    <name evidence="6" type="ORF">AB840_02635</name>
</gene>
<feature type="binding site" evidence="5">
    <location>
        <position position="332"/>
    </location>
    <ligand>
        <name>a divalent metal cation</name>
        <dbReference type="ChEBI" id="CHEBI:60240"/>
        <label>1</label>
    </ligand>
</feature>
<evidence type="ECO:0000256" key="1">
    <source>
        <dbReference type="ARBA" id="ARBA00006964"/>
    </source>
</evidence>
<feature type="binding site" evidence="5">
    <location>
        <position position="66"/>
    </location>
    <ligand>
        <name>a divalent metal cation</name>
        <dbReference type="ChEBI" id="CHEBI:60240"/>
        <label>1</label>
    </ligand>
</feature>
<protein>
    <recommendedName>
        <fullName evidence="2 4">GTP cyclohydrolase 1 type 2 homolog</fullName>
    </recommendedName>
</protein>
<dbReference type="InterPro" id="IPR015867">
    <property type="entry name" value="N-reg_PII/ATP_PRibTrfase_C"/>
</dbReference>
<dbReference type="InterPro" id="IPR036069">
    <property type="entry name" value="DUF34/NIF3_sf"/>
</dbReference>
<evidence type="ECO:0000256" key="3">
    <source>
        <dbReference type="ARBA" id="ARBA00022723"/>
    </source>
</evidence>
<evidence type="ECO:0000256" key="5">
    <source>
        <dbReference type="PIRSR" id="PIRSR602678-1"/>
    </source>
</evidence>
<proteinExistence type="inferred from homology"/>
<comment type="caution">
    <text evidence="6">The sequence shown here is derived from an EMBL/GenBank/DDBJ whole genome shotgun (WGS) entry which is preliminary data.</text>
</comment>
<dbReference type="InterPro" id="IPR002678">
    <property type="entry name" value="DUF34/NIF3"/>
</dbReference>
<dbReference type="PANTHER" id="PTHR13799:SF14">
    <property type="entry name" value="GTP CYCLOHYDROLASE 1 TYPE 2 HOMOLOG"/>
    <property type="match status" value="1"/>
</dbReference>
<evidence type="ECO:0000313" key="6">
    <source>
        <dbReference type="EMBL" id="KMO87462.1"/>
    </source>
</evidence>
<dbReference type="STRING" id="39029.BSR42_05545"/>
<dbReference type="PATRIC" id="fig|1122219.3.peg.2088"/>
<feature type="binding site" evidence="5">
    <location>
        <position position="105"/>
    </location>
    <ligand>
        <name>a divalent metal cation</name>
        <dbReference type="ChEBI" id="CHEBI:60240"/>
        <label>1</label>
    </ligand>
</feature>
<feature type="binding site" evidence="5">
    <location>
        <position position="336"/>
    </location>
    <ligand>
        <name>a divalent metal cation</name>
        <dbReference type="ChEBI" id="CHEBI:60240"/>
        <label>1</label>
    </ligand>
</feature>
<dbReference type="NCBIfam" id="TIGR00486">
    <property type="entry name" value="YbgI_SA1388"/>
    <property type="match status" value="1"/>
</dbReference>
<keyword evidence="3 4" id="KW-0479">Metal-binding</keyword>
<feature type="binding site" evidence="5">
    <location>
        <position position="67"/>
    </location>
    <ligand>
        <name>a divalent metal cation</name>
        <dbReference type="ChEBI" id="CHEBI:60240"/>
        <label>1</label>
    </ligand>
</feature>
<name>A0A0J6WZZ2_9FIRM</name>